<reference evidence="4 5" key="1">
    <citation type="submission" date="2018-01" db="EMBL/GenBank/DDBJ databases">
        <title>Glutamicibacter soli strain NHPC-3 Whole genome sequence and assembly.</title>
        <authorList>
            <person name="Choudhury P."/>
            <person name="Gupta D."/>
            <person name="Sengupta K."/>
            <person name="Jawed A."/>
            <person name="Sultana N."/>
            <person name="Saha P."/>
        </authorList>
    </citation>
    <scope>NUCLEOTIDE SEQUENCE [LARGE SCALE GENOMIC DNA]</scope>
    <source>
        <strain evidence="4 5">NHPC-3</strain>
    </source>
</reference>
<dbReference type="Proteomes" id="UP000252167">
    <property type="component" value="Unassembled WGS sequence"/>
</dbReference>
<feature type="region of interest" description="Disordered" evidence="2">
    <location>
        <begin position="121"/>
        <end position="143"/>
    </location>
</feature>
<sequence>MAVDALGHVEGLAGVHGGDSRHTCIVRFRNRNRLIAAFSRLTIITEARHRSGALNTASHAVELGRDVAAVPGSVFSPNSAGTHRLIRSGAAELISSPAEAAELLGLGPDAPAEAAELLGLGPDAPAGVAASEPDDPRQRPVDGLPAEVGMLYDVLSFTRPMSPDEISARSGVTILQTLRGLSTLQGRGLAVRNDAGWKLART</sequence>
<protein>
    <recommendedName>
        <fullName evidence="3">Smf/DprA SLOG domain-containing protein</fullName>
    </recommendedName>
</protein>
<dbReference type="InterPro" id="IPR057666">
    <property type="entry name" value="DrpA_SLOG"/>
</dbReference>
<dbReference type="PANTHER" id="PTHR43022">
    <property type="entry name" value="PROTEIN SMF"/>
    <property type="match status" value="1"/>
</dbReference>
<dbReference type="Pfam" id="PF02481">
    <property type="entry name" value="DNA_processg_A"/>
    <property type="match status" value="1"/>
</dbReference>
<comment type="caution">
    <text evidence="4">The sequence shown here is derived from an EMBL/GenBank/DDBJ whole genome shotgun (WGS) entry which is preliminary data.</text>
</comment>
<dbReference type="SUPFAM" id="SSF102405">
    <property type="entry name" value="MCP/YpsA-like"/>
    <property type="match status" value="1"/>
</dbReference>
<evidence type="ECO:0000313" key="4">
    <source>
        <dbReference type="EMBL" id="RBL99257.1"/>
    </source>
</evidence>
<comment type="similarity">
    <text evidence="1">Belongs to the DprA/Smf family.</text>
</comment>
<evidence type="ECO:0000256" key="2">
    <source>
        <dbReference type="SAM" id="MobiDB-lite"/>
    </source>
</evidence>
<evidence type="ECO:0000259" key="3">
    <source>
        <dbReference type="Pfam" id="PF02481"/>
    </source>
</evidence>
<dbReference type="InterPro" id="IPR003488">
    <property type="entry name" value="DprA"/>
</dbReference>
<evidence type="ECO:0000313" key="5">
    <source>
        <dbReference type="Proteomes" id="UP000252167"/>
    </source>
</evidence>
<dbReference type="EMBL" id="POAF01000009">
    <property type="protein sequence ID" value="RBL99257.1"/>
    <property type="molecule type" value="Genomic_DNA"/>
</dbReference>
<keyword evidence="5" id="KW-1185">Reference proteome</keyword>
<proteinExistence type="inferred from homology"/>
<dbReference type="GO" id="GO:0009294">
    <property type="term" value="P:DNA-mediated transformation"/>
    <property type="evidence" value="ECO:0007669"/>
    <property type="project" value="InterPro"/>
</dbReference>
<dbReference type="PANTHER" id="PTHR43022:SF1">
    <property type="entry name" value="PROTEIN SMF"/>
    <property type="match status" value="1"/>
</dbReference>
<name>A0A365Y9H0_9MICC</name>
<dbReference type="Gene3D" id="3.40.50.450">
    <property type="match status" value="1"/>
</dbReference>
<organism evidence="4 5">
    <name type="scientific">Glutamicibacter soli</name>
    <dbReference type="NCBI Taxonomy" id="453836"/>
    <lineage>
        <taxon>Bacteria</taxon>
        <taxon>Bacillati</taxon>
        <taxon>Actinomycetota</taxon>
        <taxon>Actinomycetes</taxon>
        <taxon>Micrococcales</taxon>
        <taxon>Micrococcaceae</taxon>
        <taxon>Glutamicibacter</taxon>
    </lineage>
</organism>
<feature type="domain" description="Smf/DprA SLOG" evidence="3">
    <location>
        <begin position="27"/>
        <end position="102"/>
    </location>
</feature>
<accession>A0A365Y9H0</accession>
<dbReference type="AlphaFoldDB" id="A0A365Y9H0"/>
<evidence type="ECO:0000256" key="1">
    <source>
        <dbReference type="ARBA" id="ARBA00006525"/>
    </source>
</evidence>
<gene>
    <name evidence="4" type="ORF">C1H84_16195</name>
</gene>